<sequence>MDFAQIYLYVLCGAIGSLVLFIVCRISYPKIEPYIRVRVTHFKYSKIKLGGTSLAVTGLKISLLILFLAANGFLLGVGISDLAELEQRAAAIASANLMLVFLGGRTNALADWVQIPLSIYYVGHRWIGVVATCEALLHSALALFRHKKFDALTKSGYVAIGGLVVVVFSAACFRRRCGRFFGLFHLLFSMGALGGLVWHVCLQQDGKARIPIFVSCGLLGGSHLYRWVWMFILGHTAGNVKNLWDDGNIMRLQLGTDKPVSVFPGCYFYLFFTGPLPFYDLFHGYAMMPVWSNPDQYVTGQASDLTFLISRTVGHHRRSLGSIFPDSRLRLDGPYGKDLKLHTFETVVLTAKGLGISGILPFALHLAARKRNDNGLRDKSARLRDSSEPVFGDLSRHVDLIWWLEHDDQDRWVHDQLRSLQEIDNKACWTRSLSQLFANSQKFLVVWCIYPVKRNPERKLPFTSNEFWSRRYNFGFDEFSRELRQEARYPGRTVVVASGEEKFVNMMRDMVVQNTTSKRLIEFADVEYHTQPGGFKSSFYNPPDSQAVLVNSNNPSNSQSTPIEMTEMDISDQHASKVKEFV</sequence>
<keyword evidence="3 7" id="KW-0812">Transmembrane</keyword>
<protein>
    <recommendedName>
        <fullName evidence="8">Ferric oxidoreductase domain-containing protein</fullName>
    </recommendedName>
</protein>
<dbReference type="VEuPathDB" id="FungiDB:FOMG_16449"/>
<dbReference type="InterPro" id="IPR039261">
    <property type="entry name" value="FNR_nucleotide-bd"/>
</dbReference>
<dbReference type="AlphaFoldDB" id="A0A2H3TSA5"/>
<name>A0A2H3TSA5_FUSOX</name>
<feature type="transmembrane region" description="Helical" evidence="7">
    <location>
        <begin position="49"/>
        <end position="69"/>
    </location>
</feature>
<evidence type="ECO:0000313" key="9">
    <source>
        <dbReference type="EMBL" id="SCO87680.1"/>
    </source>
</evidence>
<dbReference type="GO" id="GO:0006879">
    <property type="term" value="P:intracellular iron ion homeostasis"/>
    <property type="evidence" value="ECO:0007669"/>
    <property type="project" value="TreeGrafter"/>
</dbReference>
<gene>
    <name evidence="9" type="ORF">FRV6_11807</name>
</gene>
<dbReference type="InterPro" id="IPR013130">
    <property type="entry name" value="Fe3_Rdtase_TM_dom"/>
</dbReference>
<keyword evidence="4 7" id="KW-1133">Transmembrane helix</keyword>
<evidence type="ECO:0000256" key="6">
    <source>
        <dbReference type="ARBA" id="ARBA00023136"/>
    </source>
</evidence>
<keyword evidence="2" id="KW-0813">Transport</keyword>
<dbReference type="OrthoDB" id="5244652at2759"/>
<dbReference type="Proteomes" id="UP000219369">
    <property type="component" value="Unassembled WGS sequence"/>
</dbReference>
<dbReference type="GO" id="GO:0015677">
    <property type="term" value="P:copper ion import"/>
    <property type="evidence" value="ECO:0007669"/>
    <property type="project" value="TreeGrafter"/>
</dbReference>
<proteinExistence type="predicted"/>
<dbReference type="VEuPathDB" id="FungiDB:FOZG_04472"/>
<organism evidence="9 10">
    <name type="scientific">Fusarium oxysporum</name>
    <name type="common">Fusarium vascular wilt</name>
    <dbReference type="NCBI Taxonomy" id="5507"/>
    <lineage>
        <taxon>Eukaryota</taxon>
        <taxon>Fungi</taxon>
        <taxon>Dikarya</taxon>
        <taxon>Ascomycota</taxon>
        <taxon>Pezizomycotina</taxon>
        <taxon>Sordariomycetes</taxon>
        <taxon>Hypocreomycetidae</taxon>
        <taxon>Hypocreales</taxon>
        <taxon>Nectriaceae</taxon>
        <taxon>Fusarium</taxon>
        <taxon>Fusarium oxysporum species complex</taxon>
    </lineage>
</organism>
<evidence type="ECO:0000256" key="4">
    <source>
        <dbReference type="ARBA" id="ARBA00022989"/>
    </source>
</evidence>
<dbReference type="VEuPathDB" id="FungiDB:FOXG_21647"/>
<keyword evidence="5" id="KW-0406">Ion transport</keyword>
<feature type="transmembrane region" description="Helical" evidence="7">
    <location>
        <begin position="6"/>
        <end position="28"/>
    </location>
</feature>
<feature type="transmembrane region" description="Helical" evidence="7">
    <location>
        <begin position="180"/>
        <end position="200"/>
    </location>
</feature>
<dbReference type="PANTHER" id="PTHR32361:SF9">
    <property type="entry name" value="FERRIC REDUCTASE TRANSMEMBRANE COMPONENT 3-RELATED"/>
    <property type="match status" value="1"/>
</dbReference>
<feature type="transmembrane region" description="Helical" evidence="7">
    <location>
        <begin position="156"/>
        <end position="173"/>
    </location>
</feature>
<dbReference type="EMBL" id="FMJY01000007">
    <property type="protein sequence ID" value="SCO87680.1"/>
    <property type="molecule type" value="Genomic_DNA"/>
</dbReference>
<dbReference type="GO" id="GO:0005886">
    <property type="term" value="C:plasma membrane"/>
    <property type="evidence" value="ECO:0007669"/>
    <property type="project" value="TreeGrafter"/>
</dbReference>
<keyword evidence="6 7" id="KW-0472">Membrane</keyword>
<dbReference type="CDD" id="cd06186">
    <property type="entry name" value="NOX_Duox_like_FAD_NADP"/>
    <property type="match status" value="1"/>
</dbReference>
<dbReference type="Pfam" id="PF01794">
    <property type="entry name" value="Ferric_reduct"/>
    <property type="match status" value="1"/>
</dbReference>
<evidence type="ECO:0000313" key="10">
    <source>
        <dbReference type="Proteomes" id="UP000219369"/>
    </source>
</evidence>
<dbReference type="GO" id="GO:0000293">
    <property type="term" value="F:ferric-chelate reductase activity"/>
    <property type="evidence" value="ECO:0007669"/>
    <property type="project" value="TreeGrafter"/>
</dbReference>
<evidence type="ECO:0000256" key="5">
    <source>
        <dbReference type="ARBA" id="ARBA00023065"/>
    </source>
</evidence>
<evidence type="ECO:0000256" key="2">
    <source>
        <dbReference type="ARBA" id="ARBA00022448"/>
    </source>
</evidence>
<dbReference type="InterPro" id="IPR051410">
    <property type="entry name" value="Ferric/Cupric_Reductase"/>
</dbReference>
<accession>A0A2H3TSA5</accession>
<evidence type="ECO:0000256" key="7">
    <source>
        <dbReference type="SAM" id="Phobius"/>
    </source>
</evidence>
<dbReference type="GO" id="GO:0006826">
    <property type="term" value="P:iron ion transport"/>
    <property type="evidence" value="ECO:0007669"/>
    <property type="project" value="TreeGrafter"/>
</dbReference>
<evidence type="ECO:0000256" key="1">
    <source>
        <dbReference type="ARBA" id="ARBA00004141"/>
    </source>
</evidence>
<evidence type="ECO:0000256" key="3">
    <source>
        <dbReference type="ARBA" id="ARBA00022692"/>
    </source>
</evidence>
<comment type="subcellular location">
    <subcellularLocation>
        <location evidence="1">Membrane</location>
        <topology evidence="1">Multi-pass membrane protein</topology>
    </subcellularLocation>
</comment>
<feature type="domain" description="Ferric oxidoreductase" evidence="8">
    <location>
        <begin position="93"/>
        <end position="194"/>
    </location>
</feature>
<dbReference type="PANTHER" id="PTHR32361">
    <property type="entry name" value="FERRIC/CUPRIC REDUCTASE TRANSMEMBRANE COMPONENT"/>
    <property type="match status" value="1"/>
</dbReference>
<evidence type="ECO:0000259" key="8">
    <source>
        <dbReference type="Pfam" id="PF01794"/>
    </source>
</evidence>
<reference evidence="10" key="1">
    <citation type="submission" date="2016-09" db="EMBL/GenBank/DDBJ databases">
        <authorList>
            <person name="Guldener U."/>
        </authorList>
    </citation>
    <scope>NUCLEOTIDE SEQUENCE [LARGE SCALE GENOMIC DNA]</scope>
    <source>
        <strain evidence="10">V64-1</strain>
    </source>
</reference>
<dbReference type="Gene3D" id="3.40.50.80">
    <property type="entry name" value="Nucleotide-binding domain of ferredoxin-NADP reductase (FNR) module"/>
    <property type="match status" value="1"/>
</dbReference>